<proteinExistence type="predicted"/>
<comment type="caution">
    <text evidence="2">The sequence shown here is derived from an EMBL/GenBank/DDBJ whole genome shotgun (WGS) entry which is preliminary data.</text>
</comment>
<accession>A0A9P7T2R5</accession>
<name>A0A9P7T2R5_9HYPO</name>
<gene>
    <name evidence="2" type="ORF">E4U43_005110</name>
</gene>
<evidence type="ECO:0000313" key="3">
    <source>
        <dbReference type="Proteomes" id="UP000748025"/>
    </source>
</evidence>
<feature type="compositionally biased region" description="Basic and acidic residues" evidence="1">
    <location>
        <begin position="9"/>
        <end position="24"/>
    </location>
</feature>
<keyword evidence="3" id="KW-1185">Reference proteome</keyword>
<evidence type="ECO:0000313" key="2">
    <source>
        <dbReference type="EMBL" id="KAG6015553.1"/>
    </source>
</evidence>
<feature type="region of interest" description="Disordered" evidence="1">
    <location>
        <begin position="1"/>
        <end position="30"/>
    </location>
</feature>
<organism evidence="2 3">
    <name type="scientific">Claviceps pusilla</name>
    <dbReference type="NCBI Taxonomy" id="123648"/>
    <lineage>
        <taxon>Eukaryota</taxon>
        <taxon>Fungi</taxon>
        <taxon>Dikarya</taxon>
        <taxon>Ascomycota</taxon>
        <taxon>Pezizomycotina</taxon>
        <taxon>Sordariomycetes</taxon>
        <taxon>Hypocreomycetidae</taxon>
        <taxon>Hypocreales</taxon>
        <taxon>Clavicipitaceae</taxon>
        <taxon>Claviceps</taxon>
    </lineage>
</organism>
<dbReference type="EMBL" id="SRPW01000333">
    <property type="protein sequence ID" value="KAG6015553.1"/>
    <property type="molecule type" value="Genomic_DNA"/>
</dbReference>
<protein>
    <submittedName>
        <fullName evidence="2">Uncharacterized protein</fullName>
    </submittedName>
</protein>
<dbReference type="Proteomes" id="UP000748025">
    <property type="component" value="Unassembled WGS sequence"/>
</dbReference>
<dbReference type="AlphaFoldDB" id="A0A9P7T2R5"/>
<evidence type="ECO:0000256" key="1">
    <source>
        <dbReference type="SAM" id="MobiDB-lite"/>
    </source>
</evidence>
<sequence>MSAQVLSSLDKHAPIKRPRTDPRSRYHRSLRPVSASESVILVVEDGKNAVNTLVDPVICVSTLVMYRSVIRFGNFLLLRAANESYESQTLGSRQRPRHPTPMRELNLAIADGGADASSYTGPTRSSSSTYLVLEIIERAHGQLAQFAKPAFNLGMTVYTKSMISAETGGGIRAEISSQTPFDRRFSGFTGFRLVVPKTAVIMK</sequence>
<reference evidence="2" key="1">
    <citation type="journal article" date="2020" name="bioRxiv">
        <title>Whole genome comparisons of ergot fungi reveals the divergence and evolution of species within the genus Claviceps are the result of varying mechanisms driving genome evolution and host range expansion.</title>
        <authorList>
            <person name="Wyka S.A."/>
            <person name="Mondo S.J."/>
            <person name="Liu M."/>
            <person name="Dettman J."/>
            <person name="Nalam V."/>
            <person name="Broders K.D."/>
        </authorList>
    </citation>
    <scope>NUCLEOTIDE SEQUENCE</scope>
    <source>
        <strain evidence="2">CCC 602</strain>
    </source>
</reference>